<evidence type="ECO:0000256" key="3">
    <source>
        <dbReference type="SAM" id="MobiDB-lite"/>
    </source>
</evidence>
<keyword evidence="6" id="KW-1185">Reference proteome</keyword>
<evidence type="ECO:0000313" key="5">
    <source>
        <dbReference type="EMBL" id="TXL67150.1"/>
    </source>
</evidence>
<evidence type="ECO:0000256" key="1">
    <source>
        <dbReference type="ARBA" id="ARBA00022729"/>
    </source>
</evidence>
<dbReference type="PANTHER" id="PTHR35089:SF1">
    <property type="entry name" value="CHAPERONE PROTEIN SKP"/>
    <property type="match status" value="1"/>
</dbReference>
<dbReference type="GO" id="GO:0050821">
    <property type="term" value="P:protein stabilization"/>
    <property type="evidence" value="ECO:0007669"/>
    <property type="project" value="TreeGrafter"/>
</dbReference>
<dbReference type="InterPro" id="IPR024930">
    <property type="entry name" value="Skp_dom_sf"/>
</dbReference>
<protein>
    <submittedName>
        <fullName evidence="5">OmpH family outer membrane protein</fullName>
    </submittedName>
</protein>
<dbReference type="GO" id="GO:0005829">
    <property type="term" value="C:cytosol"/>
    <property type="evidence" value="ECO:0007669"/>
    <property type="project" value="TreeGrafter"/>
</dbReference>
<dbReference type="EMBL" id="VDUY01000002">
    <property type="protein sequence ID" value="TXL67150.1"/>
    <property type="molecule type" value="Genomic_DNA"/>
</dbReference>
<feature type="region of interest" description="Disordered" evidence="3">
    <location>
        <begin position="78"/>
        <end position="106"/>
    </location>
</feature>
<comment type="similarity">
    <text evidence="2">Belongs to the skp family.</text>
</comment>
<name>A0A5C8P0K6_9BURK</name>
<dbReference type="Pfam" id="PF03938">
    <property type="entry name" value="OmpH"/>
    <property type="match status" value="1"/>
</dbReference>
<gene>
    <name evidence="5" type="ORF">FHP08_05930</name>
</gene>
<comment type="caution">
    <text evidence="5">The sequence shown here is derived from an EMBL/GenBank/DDBJ whole genome shotgun (WGS) entry which is preliminary data.</text>
</comment>
<evidence type="ECO:0000256" key="4">
    <source>
        <dbReference type="SAM" id="SignalP"/>
    </source>
</evidence>
<dbReference type="SUPFAM" id="SSF111384">
    <property type="entry name" value="OmpH-like"/>
    <property type="match status" value="1"/>
</dbReference>
<dbReference type="AlphaFoldDB" id="A0A5C8P0K6"/>
<accession>A0A5C8P0K6</accession>
<dbReference type="SMART" id="SM00935">
    <property type="entry name" value="OmpH"/>
    <property type="match status" value="1"/>
</dbReference>
<dbReference type="RefSeq" id="WP_147703399.1">
    <property type="nucleotide sequence ID" value="NZ_VDUY01000002.1"/>
</dbReference>
<dbReference type="InterPro" id="IPR005632">
    <property type="entry name" value="Chaperone_Skp"/>
</dbReference>
<dbReference type="PANTHER" id="PTHR35089">
    <property type="entry name" value="CHAPERONE PROTEIN SKP"/>
    <property type="match status" value="1"/>
</dbReference>
<proteinExistence type="inferred from homology"/>
<evidence type="ECO:0000256" key="2">
    <source>
        <dbReference type="PIRNR" id="PIRNR002094"/>
    </source>
</evidence>
<keyword evidence="1 4" id="KW-0732">Signal</keyword>
<feature type="chain" id="PRO_5022839983" evidence="4">
    <location>
        <begin position="29"/>
        <end position="175"/>
    </location>
</feature>
<dbReference type="Gene3D" id="3.30.910.20">
    <property type="entry name" value="Skp domain"/>
    <property type="match status" value="1"/>
</dbReference>
<evidence type="ECO:0000313" key="6">
    <source>
        <dbReference type="Proteomes" id="UP000321548"/>
    </source>
</evidence>
<dbReference type="OrthoDB" id="5294628at2"/>
<reference evidence="5 6" key="1">
    <citation type="submission" date="2019-06" db="EMBL/GenBank/DDBJ databases">
        <title>Quisquiliibacterium sp. nov., isolated from a maize field.</title>
        <authorList>
            <person name="Lin S.-Y."/>
            <person name="Tsai C.-F."/>
            <person name="Young C.-C."/>
        </authorList>
    </citation>
    <scope>NUCLEOTIDE SEQUENCE [LARGE SCALE GENOMIC DNA]</scope>
    <source>
        <strain evidence="5 6">CC-CFT501</strain>
    </source>
</reference>
<dbReference type="Proteomes" id="UP000321548">
    <property type="component" value="Unassembled WGS sequence"/>
</dbReference>
<dbReference type="GO" id="GO:0051082">
    <property type="term" value="F:unfolded protein binding"/>
    <property type="evidence" value="ECO:0007669"/>
    <property type="project" value="InterPro"/>
</dbReference>
<dbReference type="PIRSF" id="PIRSF002094">
    <property type="entry name" value="OMP26_Skp"/>
    <property type="match status" value="1"/>
</dbReference>
<organism evidence="5 6">
    <name type="scientific">Zeimonas arvi</name>
    <dbReference type="NCBI Taxonomy" id="2498847"/>
    <lineage>
        <taxon>Bacteria</taxon>
        <taxon>Pseudomonadati</taxon>
        <taxon>Pseudomonadota</taxon>
        <taxon>Betaproteobacteria</taxon>
        <taxon>Burkholderiales</taxon>
        <taxon>Burkholderiaceae</taxon>
        <taxon>Zeimonas</taxon>
    </lineage>
</organism>
<sequence>MKNGSPSARILKLVAAAALAATASFAVAQEGTRIGFVNTERILRDAAPAKASQQKLEQEFSRREKELQDMAARLKSMGERIDRDGAVMSDGDRQRRQREYADVEKEFQRKQREFREDLNQRRNEELAQVIEKANRVIKQIAEQEKYDIILQEAVFASPRIDITEKVLRALTSGGK</sequence>
<feature type="signal peptide" evidence="4">
    <location>
        <begin position="1"/>
        <end position="28"/>
    </location>
</feature>